<name>A0A1G9GLJ1_9FIRM</name>
<dbReference type="Proteomes" id="UP000198718">
    <property type="component" value="Unassembled WGS sequence"/>
</dbReference>
<keyword evidence="1" id="KW-0547">Nucleotide-binding</keyword>
<evidence type="ECO:0000313" key="5">
    <source>
        <dbReference type="Proteomes" id="UP000198718"/>
    </source>
</evidence>
<dbReference type="InterPro" id="IPR003593">
    <property type="entry name" value="AAA+_ATPase"/>
</dbReference>
<dbReference type="InterPro" id="IPR003439">
    <property type="entry name" value="ABC_transporter-like_ATP-bd"/>
</dbReference>
<dbReference type="RefSeq" id="WP_090553990.1">
    <property type="nucleotide sequence ID" value="NZ_FNFP01000006.1"/>
</dbReference>
<sequence>MSVLEVKGLTISYKADTTCYRYPELKLNEGECLVIMGKTGTGKTTLLNALFGLAFPGNIIYEKANLLGDDIVKAKKNMYNFISYMPQFSQSALNPCLTIRRHIEDVEKSCPSPTNNNYIQMLEELKLEADVLDKFPHQLSGGMKQRIVMLLALLKKPKLLVLDEPSTAIDAITLKIILNMLQEKKKEGIAMLMVSHDLGFVVHLADNILKLDEGDHHEGIIKGC</sequence>
<evidence type="ECO:0000313" key="4">
    <source>
        <dbReference type="EMBL" id="SDL01540.1"/>
    </source>
</evidence>
<feature type="domain" description="ABC transporter" evidence="3">
    <location>
        <begin position="4"/>
        <end position="223"/>
    </location>
</feature>
<evidence type="ECO:0000259" key="3">
    <source>
        <dbReference type="PROSITE" id="PS50893"/>
    </source>
</evidence>
<dbReference type="EMBL" id="FNFP01000006">
    <property type="protein sequence ID" value="SDL01540.1"/>
    <property type="molecule type" value="Genomic_DNA"/>
</dbReference>
<protein>
    <submittedName>
        <fullName evidence="4">Peptide/nickel transport system ATP-binding protein</fullName>
    </submittedName>
</protein>
<dbReference type="SUPFAM" id="SSF52540">
    <property type="entry name" value="P-loop containing nucleoside triphosphate hydrolases"/>
    <property type="match status" value="1"/>
</dbReference>
<dbReference type="GO" id="GO:0016887">
    <property type="term" value="F:ATP hydrolysis activity"/>
    <property type="evidence" value="ECO:0007669"/>
    <property type="project" value="InterPro"/>
</dbReference>
<dbReference type="AlphaFoldDB" id="A0A1G9GLJ1"/>
<dbReference type="InterPro" id="IPR017871">
    <property type="entry name" value="ABC_transporter-like_CS"/>
</dbReference>
<proteinExistence type="predicted"/>
<reference evidence="4 5" key="1">
    <citation type="submission" date="2016-10" db="EMBL/GenBank/DDBJ databases">
        <authorList>
            <person name="de Groot N.N."/>
        </authorList>
    </citation>
    <scope>NUCLEOTIDE SEQUENCE [LARGE SCALE GENOMIC DNA]</scope>
    <source>
        <strain evidence="4 5">DSM 18346</strain>
    </source>
</reference>
<dbReference type="Gene3D" id="3.40.50.300">
    <property type="entry name" value="P-loop containing nucleotide triphosphate hydrolases"/>
    <property type="match status" value="1"/>
</dbReference>
<dbReference type="Pfam" id="PF00005">
    <property type="entry name" value="ABC_tran"/>
    <property type="match status" value="1"/>
</dbReference>
<dbReference type="InterPro" id="IPR027417">
    <property type="entry name" value="P-loop_NTPase"/>
</dbReference>
<organism evidence="4 5">
    <name type="scientific">Natronincola ferrireducens</name>
    <dbReference type="NCBI Taxonomy" id="393762"/>
    <lineage>
        <taxon>Bacteria</taxon>
        <taxon>Bacillati</taxon>
        <taxon>Bacillota</taxon>
        <taxon>Clostridia</taxon>
        <taxon>Peptostreptococcales</taxon>
        <taxon>Natronincolaceae</taxon>
        <taxon>Natronincola</taxon>
    </lineage>
</organism>
<evidence type="ECO:0000256" key="1">
    <source>
        <dbReference type="ARBA" id="ARBA00022741"/>
    </source>
</evidence>
<dbReference type="OrthoDB" id="9806285at2"/>
<dbReference type="SMART" id="SM00382">
    <property type="entry name" value="AAA"/>
    <property type="match status" value="1"/>
</dbReference>
<gene>
    <name evidence="4" type="ORF">SAMN05660472_02464</name>
</gene>
<dbReference type="PANTHER" id="PTHR43067">
    <property type="entry name" value="OLIGOPEPTIDE/DIPEPTIDE ABC TRANSPORTER, ATPASE SUBUNIT"/>
    <property type="match status" value="1"/>
</dbReference>
<dbReference type="PANTHER" id="PTHR43067:SF3">
    <property type="entry name" value="MALTOSE ABC TRANSPORTER, ATP-BINDING PROTEIN"/>
    <property type="match status" value="1"/>
</dbReference>
<dbReference type="PROSITE" id="PS50893">
    <property type="entry name" value="ABC_TRANSPORTER_2"/>
    <property type="match status" value="1"/>
</dbReference>
<dbReference type="GO" id="GO:0005524">
    <property type="term" value="F:ATP binding"/>
    <property type="evidence" value="ECO:0007669"/>
    <property type="project" value="UniProtKB-KW"/>
</dbReference>
<evidence type="ECO:0000256" key="2">
    <source>
        <dbReference type="ARBA" id="ARBA00022840"/>
    </source>
</evidence>
<accession>A0A1G9GLJ1</accession>
<dbReference type="STRING" id="393762.SAMN05660472_02464"/>
<keyword evidence="5" id="KW-1185">Reference proteome</keyword>
<dbReference type="PROSITE" id="PS00211">
    <property type="entry name" value="ABC_TRANSPORTER_1"/>
    <property type="match status" value="1"/>
</dbReference>
<keyword evidence="2 4" id="KW-0067">ATP-binding</keyword>